<organism evidence="2 3">
    <name type="scientific">Saccharopolyspora shandongensis</name>
    <dbReference type="NCBI Taxonomy" id="418495"/>
    <lineage>
        <taxon>Bacteria</taxon>
        <taxon>Bacillati</taxon>
        <taxon>Actinomycetota</taxon>
        <taxon>Actinomycetes</taxon>
        <taxon>Pseudonocardiales</taxon>
        <taxon>Pseudonocardiaceae</taxon>
        <taxon>Saccharopolyspora</taxon>
    </lineage>
</organism>
<evidence type="ECO:0008006" key="4">
    <source>
        <dbReference type="Google" id="ProtNLM"/>
    </source>
</evidence>
<keyword evidence="3" id="KW-1185">Reference proteome</keyword>
<dbReference type="Proteomes" id="UP000199529">
    <property type="component" value="Unassembled WGS sequence"/>
</dbReference>
<dbReference type="AlphaFoldDB" id="A0A1H3LFK7"/>
<dbReference type="STRING" id="418495.SAMN05216215_103129"/>
<name>A0A1H3LFK7_9PSEU</name>
<reference evidence="3" key="1">
    <citation type="submission" date="2016-10" db="EMBL/GenBank/DDBJ databases">
        <authorList>
            <person name="Varghese N."/>
            <person name="Submissions S."/>
        </authorList>
    </citation>
    <scope>NUCLEOTIDE SEQUENCE [LARGE SCALE GENOMIC DNA]</scope>
    <source>
        <strain evidence="3">CGMCC 4.3530</strain>
    </source>
</reference>
<protein>
    <recommendedName>
        <fullName evidence="4">Transcriptional regulator, AbiEi antitoxin, Type IV TA system</fullName>
    </recommendedName>
</protein>
<accession>A0A1H3LFK7</accession>
<evidence type="ECO:0000256" key="1">
    <source>
        <dbReference type="SAM" id="MobiDB-lite"/>
    </source>
</evidence>
<evidence type="ECO:0000313" key="2">
    <source>
        <dbReference type="EMBL" id="SDY62655.1"/>
    </source>
</evidence>
<proteinExistence type="predicted"/>
<dbReference type="EMBL" id="FNOK01000031">
    <property type="protein sequence ID" value="SDY62655.1"/>
    <property type="molecule type" value="Genomic_DNA"/>
</dbReference>
<gene>
    <name evidence="2" type="ORF">SAMN05216215_103129</name>
</gene>
<sequence>MLEAWKRAVEWSSPTRGRRWTKSNALASASWIVLRMRTTITTNAVMPSTGRRVFRVVELEKLGISQSTSYRRARPGGPWMRLAPGVLLIVPGPPTVKDRINAALLRAGPGAVITGLQAARLLGLETPPEDADIHVLIPHSRKIQSYPGTNFERTTRLPEPVFVDGIPVAPPVRAVMDGARTWQTWAVTEDLLAEAMQRKNRCRLEDLIVEMELGSRRGTAVPRAILRAFRSTTTPFPGFPSRDAPPAGHHDREAA</sequence>
<feature type="region of interest" description="Disordered" evidence="1">
    <location>
        <begin position="235"/>
        <end position="255"/>
    </location>
</feature>
<evidence type="ECO:0000313" key="3">
    <source>
        <dbReference type="Proteomes" id="UP000199529"/>
    </source>
</evidence>